<dbReference type="Proteomes" id="UP001339883">
    <property type="component" value="Unassembled WGS sequence"/>
</dbReference>
<dbReference type="InterPro" id="IPR014984">
    <property type="entry name" value="HopJ"/>
</dbReference>
<dbReference type="RefSeq" id="WP_237411723.1">
    <property type="nucleotide sequence ID" value="NZ_VTDN01000005.1"/>
</dbReference>
<gene>
    <name evidence="1" type="ORF">I2F25_08010</name>
</gene>
<protein>
    <submittedName>
        <fullName evidence="1">HopJ type III effector protein</fullName>
    </submittedName>
</protein>
<proteinExistence type="predicted"/>
<sequence length="111" mass="12591">MAQHLLAQLNANTIKFIDVISYIDRHYTHTPTAFVNGAQKNQATENQGSAKVLSFAKLHELNEQDTLQLFAEHYAKVQATPNEEDHQNIRQFIKTGWKGVSFDGDVLQPRV</sequence>
<dbReference type="EMBL" id="VTDN01000005">
    <property type="protein sequence ID" value="MEB5476981.1"/>
    <property type="molecule type" value="Genomic_DNA"/>
</dbReference>
<evidence type="ECO:0000313" key="1">
    <source>
        <dbReference type="EMBL" id="MEB5476981.1"/>
    </source>
</evidence>
<accession>A0ABU6DSZ9</accession>
<reference evidence="1 2" key="1">
    <citation type="submission" date="2019-08" db="EMBL/GenBank/DDBJ databases">
        <title>Five species of Acinetobacter isolated from floral nectar and animal pollinators.</title>
        <authorList>
            <person name="Hendry T.A."/>
        </authorList>
    </citation>
    <scope>NUCLEOTIDE SEQUENCE [LARGE SCALE GENOMIC DNA]</scope>
    <source>
        <strain evidence="1 2">MD18.27</strain>
    </source>
</reference>
<dbReference type="InterPro" id="IPR038604">
    <property type="entry name" value="HopJ_sf"/>
</dbReference>
<keyword evidence="2" id="KW-1185">Reference proteome</keyword>
<evidence type="ECO:0000313" key="2">
    <source>
        <dbReference type="Proteomes" id="UP001339883"/>
    </source>
</evidence>
<organism evidence="1 2">
    <name type="scientific">Acinetobacter pollinis</name>
    <dbReference type="NCBI Taxonomy" id="2605270"/>
    <lineage>
        <taxon>Bacteria</taxon>
        <taxon>Pseudomonadati</taxon>
        <taxon>Pseudomonadota</taxon>
        <taxon>Gammaproteobacteria</taxon>
        <taxon>Moraxellales</taxon>
        <taxon>Moraxellaceae</taxon>
        <taxon>Acinetobacter</taxon>
    </lineage>
</organism>
<dbReference type="Gene3D" id="3.20.160.10">
    <property type="entry name" value="vpa0580 domain like"/>
    <property type="match status" value="1"/>
</dbReference>
<comment type="caution">
    <text evidence="1">The sequence shown here is derived from an EMBL/GenBank/DDBJ whole genome shotgun (WGS) entry which is preliminary data.</text>
</comment>
<dbReference type="Pfam" id="PF08888">
    <property type="entry name" value="HopJ"/>
    <property type="match status" value="1"/>
</dbReference>
<name>A0ABU6DSZ9_9GAMM</name>